<keyword evidence="7" id="KW-0479">Metal-binding</keyword>
<dbReference type="GO" id="GO:0022904">
    <property type="term" value="P:respiratory electron transport chain"/>
    <property type="evidence" value="ECO:0007669"/>
    <property type="project" value="InterPro"/>
</dbReference>
<keyword evidence="10" id="KW-0408">Iron</keyword>
<dbReference type="Gene3D" id="1.20.950.20">
    <property type="entry name" value="Transmembrane di-heme cytochromes, Chain C"/>
    <property type="match status" value="1"/>
</dbReference>
<keyword evidence="16" id="KW-1185">Reference proteome</keyword>
<dbReference type="GO" id="GO:0020037">
    <property type="term" value="F:heme binding"/>
    <property type="evidence" value="ECO:0007669"/>
    <property type="project" value="TreeGrafter"/>
</dbReference>
<dbReference type="Proteomes" id="UP000648908">
    <property type="component" value="Unassembled WGS sequence"/>
</dbReference>
<dbReference type="SMART" id="SM00867">
    <property type="entry name" value="YceI"/>
    <property type="match status" value="1"/>
</dbReference>
<dbReference type="AlphaFoldDB" id="A0A8K0VDM5"/>
<dbReference type="EMBL" id="JAESVN010000005">
    <property type="protein sequence ID" value="MBL4918268.1"/>
    <property type="molecule type" value="Genomic_DNA"/>
</dbReference>
<comment type="caution">
    <text evidence="15">The sequence shown here is derived from an EMBL/GenBank/DDBJ whole genome shotgun (WGS) entry which is preliminary data.</text>
</comment>
<feature type="transmembrane region" description="Helical" evidence="13">
    <location>
        <begin position="147"/>
        <end position="169"/>
    </location>
</feature>
<evidence type="ECO:0000256" key="4">
    <source>
        <dbReference type="ARBA" id="ARBA00022475"/>
    </source>
</evidence>
<dbReference type="InterPro" id="IPR016174">
    <property type="entry name" value="Di-haem_cyt_TM"/>
</dbReference>
<gene>
    <name evidence="15" type="ORF">JL811_13645</name>
</gene>
<keyword evidence="11 13" id="KW-0472">Membrane</keyword>
<evidence type="ECO:0000256" key="7">
    <source>
        <dbReference type="ARBA" id="ARBA00022723"/>
    </source>
</evidence>
<keyword evidence="6 13" id="KW-0812">Transmembrane</keyword>
<dbReference type="PANTHER" id="PTHR30529">
    <property type="entry name" value="CYTOCHROME B561"/>
    <property type="match status" value="1"/>
</dbReference>
<dbReference type="GO" id="GO:0009055">
    <property type="term" value="F:electron transfer activity"/>
    <property type="evidence" value="ECO:0007669"/>
    <property type="project" value="InterPro"/>
</dbReference>
<comment type="cofactor">
    <cofactor evidence="1">
        <name>heme b</name>
        <dbReference type="ChEBI" id="CHEBI:60344"/>
    </cofactor>
</comment>
<sequence>MSLANTTRSYGRIARVLHWLTAGLILIALPLGVIANDLPYDTSDQLLRKAQLFSLHKTLGIAAFFTGLARILWALTQPHPQPLHPERRFETFVAGAVHWMLYIALLAVPLTGWVHHAATTAFAPILWPFGQGLPFVPTSETIAHGAAALHGVFTKLLAASVILHVAGALKHHLIDRDATLRRMVSGLAAPTDGAQATVKPRAAALTALVIFIAGGGLALWLGTGQGQPSGSAPTTAQTAIENGGNWQVAEGTLGLTVQQLGAPVSGQFETWQAEIRFDDRATPPTGQTRVRIDMTSLRLGSVTTQAQGADFLDTAAHSDAVFEAAIAPDGTGYVAEGTLTLRGITHPLRLPFTLAIDGDQARMTGSAVLDRRDFGIGASYGDEATVGFAVTLDIALTATRVTP</sequence>
<dbReference type="InterPro" id="IPR011577">
    <property type="entry name" value="Cyt_b561_bac/Ni-Hgenase"/>
</dbReference>
<evidence type="ECO:0000256" key="10">
    <source>
        <dbReference type="ARBA" id="ARBA00023004"/>
    </source>
</evidence>
<dbReference type="InterPro" id="IPR007372">
    <property type="entry name" value="Lipid/polyisoprenoid-bd_YceI"/>
</dbReference>
<name>A0A8K0VDM5_9RHOB</name>
<keyword evidence="9 13" id="KW-1133">Transmembrane helix</keyword>
<evidence type="ECO:0000256" key="5">
    <source>
        <dbReference type="ARBA" id="ARBA00022617"/>
    </source>
</evidence>
<evidence type="ECO:0000256" key="2">
    <source>
        <dbReference type="ARBA" id="ARBA00004651"/>
    </source>
</evidence>
<dbReference type="GO" id="GO:0046872">
    <property type="term" value="F:metal ion binding"/>
    <property type="evidence" value="ECO:0007669"/>
    <property type="project" value="UniProtKB-KW"/>
</dbReference>
<evidence type="ECO:0000256" key="6">
    <source>
        <dbReference type="ARBA" id="ARBA00022692"/>
    </source>
</evidence>
<evidence type="ECO:0000256" key="9">
    <source>
        <dbReference type="ARBA" id="ARBA00022989"/>
    </source>
</evidence>
<comment type="similarity">
    <text evidence="12">Belongs to the cytochrome b561 family.</text>
</comment>
<organism evidence="15 16">
    <name type="scientific">Szabonella alba</name>
    <dbReference type="NCBI Taxonomy" id="2804194"/>
    <lineage>
        <taxon>Bacteria</taxon>
        <taxon>Pseudomonadati</taxon>
        <taxon>Pseudomonadota</taxon>
        <taxon>Alphaproteobacteria</taxon>
        <taxon>Rhodobacterales</taxon>
        <taxon>Paracoccaceae</taxon>
        <taxon>Szabonella</taxon>
    </lineage>
</organism>
<proteinExistence type="inferred from homology"/>
<dbReference type="SUPFAM" id="SSF81342">
    <property type="entry name" value="Transmembrane di-heme cytochromes"/>
    <property type="match status" value="1"/>
</dbReference>
<dbReference type="InterPro" id="IPR036761">
    <property type="entry name" value="TTHA0802/YceI-like_sf"/>
</dbReference>
<dbReference type="PANTHER" id="PTHR30529:SF7">
    <property type="entry name" value="CYTOCHROME B561 BACTERIAL_NI-HYDROGENASE DOMAIN-CONTAINING PROTEIN"/>
    <property type="match status" value="1"/>
</dbReference>
<feature type="transmembrane region" description="Helical" evidence="13">
    <location>
        <begin position="96"/>
        <end position="127"/>
    </location>
</feature>
<dbReference type="RefSeq" id="WP_202689254.1">
    <property type="nucleotide sequence ID" value="NZ_JAESVN010000005.1"/>
</dbReference>
<accession>A0A8K0VDM5</accession>
<feature type="transmembrane region" description="Helical" evidence="13">
    <location>
        <begin position="55"/>
        <end position="75"/>
    </location>
</feature>
<evidence type="ECO:0000256" key="3">
    <source>
        <dbReference type="ARBA" id="ARBA00022448"/>
    </source>
</evidence>
<evidence type="ECO:0000313" key="16">
    <source>
        <dbReference type="Proteomes" id="UP000648908"/>
    </source>
</evidence>
<dbReference type="GO" id="GO:0005886">
    <property type="term" value="C:plasma membrane"/>
    <property type="evidence" value="ECO:0007669"/>
    <property type="project" value="UniProtKB-SubCell"/>
</dbReference>
<keyword evidence="4" id="KW-1003">Cell membrane</keyword>
<feature type="transmembrane region" description="Helical" evidence="13">
    <location>
        <begin position="16"/>
        <end position="35"/>
    </location>
</feature>
<reference evidence="15" key="1">
    <citation type="submission" date="2021-01" db="EMBL/GenBank/DDBJ databases">
        <title>Tabrizicola alba sp. nov. a motile alkaliphilic bacterium isolated from a soda lake.</title>
        <authorList>
            <person name="Szuroczki S."/>
            <person name="Abbaszade G."/>
            <person name="Schumann P."/>
            <person name="Toth E."/>
        </authorList>
    </citation>
    <scope>NUCLEOTIDE SEQUENCE</scope>
    <source>
        <strain evidence="15">DMG-N-6</strain>
    </source>
</reference>
<evidence type="ECO:0000313" key="15">
    <source>
        <dbReference type="EMBL" id="MBL4918268.1"/>
    </source>
</evidence>
<feature type="transmembrane region" description="Helical" evidence="13">
    <location>
        <begin position="202"/>
        <end position="221"/>
    </location>
</feature>
<protein>
    <submittedName>
        <fullName evidence="15">Cytochrome b/b6 domain-containing protein</fullName>
    </submittedName>
</protein>
<evidence type="ECO:0000259" key="14">
    <source>
        <dbReference type="SMART" id="SM00867"/>
    </source>
</evidence>
<keyword evidence="5" id="KW-0349">Heme</keyword>
<dbReference type="InterPro" id="IPR052168">
    <property type="entry name" value="Cytochrome_b561_oxidase"/>
</dbReference>
<keyword evidence="3" id="KW-0813">Transport</keyword>
<comment type="subcellular location">
    <subcellularLocation>
        <location evidence="2">Cell membrane</location>
        <topology evidence="2">Multi-pass membrane protein</topology>
    </subcellularLocation>
</comment>
<dbReference type="Pfam" id="PF01292">
    <property type="entry name" value="Ni_hydr_CYTB"/>
    <property type="match status" value="1"/>
</dbReference>
<dbReference type="Pfam" id="PF04264">
    <property type="entry name" value="YceI"/>
    <property type="match status" value="1"/>
</dbReference>
<dbReference type="Gene3D" id="2.40.128.110">
    <property type="entry name" value="Lipid/polyisoprenoid-binding, YceI-like"/>
    <property type="match status" value="1"/>
</dbReference>
<feature type="domain" description="Lipid/polyisoprenoid-binding YceI-like" evidence="14">
    <location>
        <begin position="245"/>
        <end position="399"/>
    </location>
</feature>
<dbReference type="SUPFAM" id="SSF101874">
    <property type="entry name" value="YceI-like"/>
    <property type="match status" value="1"/>
</dbReference>
<evidence type="ECO:0000256" key="13">
    <source>
        <dbReference type="SAM" id="Phobius"/>
    </source>
</evidence>
<keyword evidence="8" id="KW-0249">Electron transport</keyword>
<evidence type="ECO:0000256" key="11">
    <source>
        <dbReference type="ARBA" id="ARBA00023136"/>
    </source>
</evidence>
<evidence type="ECO:0000256" key="12">
    <source>
        <dbReference type="ARBA" id="ARBA00037975"/>
    </source>
</evidence>
<evidence type="ECO:0000256" key="1">
    <source>
        <dbReference type="ARBA" id="ARBA00001970"/>
    </source>
</evidence>
<evidence type="ECO:0000256" key="8">
    <source>
        <dbReference type="ARBA" id="ARBA00022982"/>
    </source>
</evidence>